<reference evidence="1" key="1">
    <citation type="submission" date="2020-02" db="EMBL/GenBank/DDBJ databases">
        <authorList>
            <person name="Meier V. D."/>
        </authorList>
    </citation>
    <scope>NUCLEOTIDE SEQUENCE</scope>
    <source>
        <strain evidence="1">AVDCRST_MAG49</strain>
    </source>
</reference>
<organism evidence="1">
    <name type="scientific">uncultured Thermomicrobiales bacterium</name>
    <dbReference type="NCBI Taxonomy" id="1645740"/>
    <lineage>
        <taxon>Bacteria</taxon>
        <taxon>Pseudomonadati</taxon>
        <taxon>Thermomicrobiota</taxon>
        <taxon>Thermomicrobia</taxon>
        <taxon>Thermomicrobiales</taxon>
        <taxon>environmental samples</taxon>
    </lineage>
</organism>
<proteinExistence type="predicted"/>
<sequence length="69" mass="7846">MAIEIEVAPSRLQRNLRERSDGVRWWGLRPRPDADRPFVESVEFREGGGPIRSQRASTSLAPALRFLGK</sequence>
<name>A0A6J4UCV7_9BACT</name>
<dbReference type="EMBL" id="CADCWG010000086">
    <property type="protein sequence ID" value="CAA9546998.1"/>
    <property type="molecule type" value="Genomic_DNA"/>
</dbReference>
<protein>
    <submittedName>
        <fullName evidence="1">Uncharacterized protein</fullName>
    </submittedName>
</protein>
<accession>A0A6J4UCV7</accession>
<evidence type="ECO:0000313" key="1">
    <source>
        <dbReference type="EMBL" id="CAA9546998.1"/>
    </source>
</evidence>
<gene>
    <name evidence="1" type="ORF">AVDCRST_MAG49-1460</name>
</gene>
<dbReference type="AlphaFoldDB" id="A0A6J4UCV7"/>